<name>A0A1I7CF49_9RHOB</name>
<gene>
    <name evidence="1" type="ORF">SAMN05216236_11653</name>
</gene>
<keyword evidence="2" id="KW-1185">Reference proteome</keyword>
<dbReference type="EMBL" id="FPAW01000016">
    <property type="protein sequence ID" value="SFT98028.1"/>
    <property type="molecule type" value="Genomic_DNA"/>
</dbReference>
<dbReference type="Proteomes" id="UP000182466">
    <property type="component" value="Unassembled WGS sequence"/>
</dbReference>
<accession>A0A1I7CF49</accession>
<proteinExistence type="predicted"/>
<organism evidence="1 2">
    <name type="scientific">Sedimentitalea nanhaiensis</name>
    <dbReference type="NCBI Taxonomy" id="999627"/>
    <lineage>
        <taxon>Bacteria</taxon>
        <taxon>Pseudomonadati</taxon>
        <taxon>Pseudomonadota</taxon>
        <taxon>Alphaproteobacteria</taxon>
        <taxon>Rhodobacterales</taxon>
        <taxon>Paracoccaceae</taxon>
        <taxon>Sedimentitalea</taxon>
    </lineage>
</organism>
<dbReference type="AlphaFoldDB" id="A0A1I7CF49"/>
<evidence type="ECO:0000313" key="2">
    <source>
        <dbReference type="Proteomes" id="UP000182466"/>
    </source>
</evidence>
<sequence length="30" mass="3756">MTEYRETRWADRDRPEFGDLGKMMREHRGE</sequence>
<evidence type="ECO:0000313" key="1">
    <source>
        <dbReference type="EMBL" id="SFT98028.1"/>
    </source>
</evidence>
<reference evidence="1 2" key="1">
    <citation type="submission" date="2016-10" db="EMBL/GenBank/DDBJ databases">
        <authorList>
            <person name="de Groot N.N."/>
        </authorList>
    </citation>
    <scope>NUCLEOTIDE SEQUENCE [LARGE SCALE GENOMIC DNA]</scope>
    <source>
        <strain evidence="1 2">CGMCC 1.10959</strain>
    </source>
</reference>
<protein>
    <submittedName>
        <fullName evidence="1">Uncharacterized protein</fullName>
    </submittedName>
</protein>
<dbReference type="STRING" id="999627.SAMN05216236_11653"/>